<dbReference type="InterPro" id="IPR036388">
    <property type="entry name" value="WH-like_DNA-bd_sf"/>
</dbReference>
<protein>
    <recommendedName>
        <fullName evidence="6">RNA polymerase sigma factor</fullName>
    </recommendedName>
</protein>
<dbReference type="Gene3D" id="1.10.10.10">
    <property type="entry name" value="Winged helix-like DNA-binding domain superfamily/Winged helix DNA-binding domain"/>
    <property type="match status" value="1"/>
</dbReference>
<organism evidence="10 11">
    <name type="scientific">Catellatospora coxensis</name>
    <dbReference type="NCBI Taxonomy" id="310354"/>
    <lineage>
        <taxon>Bacteria</taxon>
        <taxon>Bacillati</taxon>
        <taxon>Actinomycetota</taxon>
        <taxon>Actinomycetes</taxon>
        <taxon>Micromonosporales</taxon>
        <taxon>Micromonosporaceae</taxon>
        <taxon>Catellatospora</taxon>
    </lineage>
</organism>
<gene>
    <name evidence="10" type="ORF">Cco03nite_53910</name>
</gene>
<evidence type="ECO:0000256" key="1">
    <source>
        <dbReference type="ARBA" id="ARBA00010641"/>
    </source>
</evidence>
<feature type="domain" description="RNA polymerase sigma-70 region 2" evidence="8">
    <location>
        <begin position="93"/>
        <end position="155"/>
    </location>
</feature>
<evidence type="ECO:0000256" key="6">
    <source>
        <dbReference type="RuleBase" id="RU000716"/>
    </source>
</evidence>
<comment type="caution">
    <text evidence="10">The sequence shown here is derived from an EMBL/GenBank/DDBJ whole genome shotgun (WGS) entry which is preliminary data.</text>
</comment>
<dbReference type="Proteomes" id="UP000630887">
    <property type="component" value="Unassembled WGS sequence"/>
</dbReference>
<dbReference type="InterPro" id="IPR039425">
    <property type="entry name" value="RNA_pol_sigma-70-like"/>
</dbReference>
<accession>A0A8J3L511</accession>
<evidence type="ECO:0000313" key="11">
    <source>
        <dbReference type="Proteomes" id="UP000630887"/>
    </source>
</evidence>
<dbReference type="InterPro" id="IPR013325">
    <property type="entry name" value="RNA_pol_sigma_r2"/>
</dbReference>
<keyword evidence="3 6" id="KW-0731">Sigma factor</keyword>
<proteinExistence type="inferred from homology"/>
<dbReference type="CDD" id="cd06171">
    <property type="entry name" value="Sigma70_r4"/>
    <property type="match status" value="1"/>
</dbReference>
<name>A0A8J3L511_9ACTN</name>
<dbReference type="SUPFAM" id="SSF88659">
    <property type="entry name" value="Sigma3 and sigma4 domains of RNA polymerase sigma factors"/>
    <property type="match status" value="1"/>
</dbReference>
<dbReference type="InterPro" id="IPR000838">
    <property type="entry name" value="RNA_pol_sigma70_ECF_CS"/>
</dbReference>
<reference evidence="10 11" key="1">
    <citation type="submission" date="2021-01" db="EMBL/GenBank/DDBJ databases">
        <title>Whole genome shotgun sequence of Catellatospora coxensis NBRC 107359.</title>
        <authorList>
            <person name="Komaki H."/>
            <person name="Tamura T."/>
        </authorList>
    </citation>
    <scope>NUCLEOTIDE SEQUENCE [LARGE SCALE GENOMIC DNA]</scope>
    <source>
        <strain evidence="10 11">NBRC 107359</strain>
    </source>
</reference>
<dbReference type="PANTHER" id="PTHR43133">
    <property type="entry name" value="RNA POLYMERASE ECF-TYPE SIGMA FACTO"/>
    <property type="match status" value="1"/>
</dbReference>
<dbReference type="PANTHER" id="PTHR43133:SF61">
    <property type="entry name" value="ECF RNA POLYMERASE SIGMA FACTOR SIGC"/>
    <property type="match status" value="1"/>
</dbReference>
<dbReference type="InterPro" id="IPR013324">
    <property type="entry name" value="RNA_pol_sigma_r3/r4-like"/>
</dbReference>
<keyword evidence="2 6" id="KW-0805">Transcription regulation</keyword>
<evidence type="ECO:0000313" key="10">
    <source>
        <dbReference type="EMBL" id="GIG08691.1"/>
    </source>
</evidence>
<sequence>MLPVPPVPRDDTLPDDGVPVARGGGRAEPVPATVVPQPPGGRPAGDGRAVQRGQDSRTAAPRQAEPLDGAPDPATEWALAARTGDPVAQAAFVRSTQAEVWRFVAALVDPGSADDLTQETYLRAFRALPAFEGRSTVRTWLLGIARRTCADHLRTVVRQRRLGVRLAAQVLVSGPHPDPAGQVGAAQLLDRLSPERREAFVLTQLLGLSYEQAAAVQEVPVGTIRSRVARARAELVDDVVSALAA</sequence>
<evidence type="ECO:0000256" key="5">
    <source>
        <dbReference type="ARBA" id="ARBA00023163"/>
    </source>
</evidence>
<feature type="region of interest" description="Disordered" evidence="7">
    <location>
        <begin position="1"/>
        <end position="73"/>
    </location>
</feature>
<dbReference type="GO" id="GO:0003677">
    <property type="term" value="F:DNA binding"/>
    <property type="evidence" value="ECO:0007669"/>
    <property type="project" value="UniProtKB-KW"/>
</dbReference>
<keyword evidence="4 6" id="KW-0238">DNA-binding</keyword>
<dbReference type="InterPro" id="IPR007627">
    <property type="entry name" value="RNA_pol_sigma70_r2"/>
</dbReference>
<comment type="similarity">
    <text evidence="1 6">Belongs to the sigma-70 factor family. ECF subfamily.</text>
</comment>
<dbReference type="GO" id="GO:0006950">
    <property type="term" value="P:response to stress"/>
    <property type="evidence" value="ECO:0007669"/>
    <property type="project" value="UniProtKB-ARBA"/>
</dbReference>
<keyword evidence="11" id="KW-1185">Reference proteome</keyword>
<evidence type="ECO:0000256" key="7">
    <source>
        <dbReference type="SAM" id="MobiDB-lite"/>
    </source>
</evidence>
<evidence type="ECO:0000259" key="9">
    <source>
        <dbReference type="Pfam" id="PF08281"/>
    </source>
</evidence>
<dbReference type="Pfam" id="PF04542">
    <property type="entry name" value="Sigma70_r2"/>
    <property type="match status" value="1"/>
</dbReference>
<dbReference type="Gene3D" id="1.10.1740.10">
    <property type="match status" value="1"/>
</dbReference>
<evidence type="ECO:0000259" key="8">
    <source>
        <dbReference type="Pfam" id="PF04542"/>
    </source>
</evidence>
<keyword evidence="5 6" id="KW-0804">Transcription</keyword>
<dbReference type="PROSITE" id="PS01063">
    <property type="entry name" value="SIGMA70_ECF"/>
    <property type="match status" value="1"/>
</dbReference>
<evidence type="ECO:0000256" key="4">
    <source>
        <dbReference type="ARBA" id="ARBA00023125"/>
    </source>
</evidence>
<evidence type="ECO:0000256" key="2">
    <source>
        <dbReference type="ARBA" id="ARBA00023015"/>
    </source>
</evidence>
<dbReference type="SUPFAM" id="SSF88946">
    <property type="entry name" value="Sigma2 domain of RNA polymerase sigma factors"/>
    <property type="match status" value="1"/>
</dbReference>
<evidence type="ECO:0000256" key="3">
    <source>
        <dbReference type="ARBA" id="ARBA00023082"/>
    </source>
</evidence>
<dbReference type="EMBL" id="BONI01000051">
    <property type="protein sequence ID" value="GIG08691.1"/>
    <property type="molecule type" value="Genomic_DNA"/>
</dbReference>
<dbReference type="Pfam" id="PF08281">
    <property type="entry name" value="Sigma70_r4_2"/>
    <property type="match status" value="1"/>
</dbReference>
<dbReference type="AlphaFoldDB" id="A0A8J3L511"/>
<dbReference type="GO" id="GO:0016987">
    <property type="term" value="F:sigma factor activity"/>
    <property type="evidence" value="ECO:0007669"/>
    <property type="project" value="UniProtKB-KW"/>
</dbReference>
<dbReference type="InterPro" id="IPR013249">
    <property type="entry name" value="RNA_pol_sigma70_r4_t2"/>
</dbReference>
<dbReference type="GO" id="GO:0006352">
    <property type="term" value="P:DNA-templated transcription initiation"/>
    <property type="evidence" value="ECO:0007669"/>
    <property type="project" value="InterPro"/>
</dbReference>
<feature type="domain" description="RNA polymerase sigma factor 70 region 4 type 2" evidence="9">
    <location>
        <begin position="187"/>
        <end position="235"/>
    </location>
</feature>